<dbReference type="PRINTS" id="PR00105">
    <property type="entry name" value="C5METTRFRASE"/>
</dbReference>
<keyword evidence="2 7" id="KW-0489">Methyltransferase</keyword>
<dbReference type="PANTHER" id="PTHR46098">
    <property type="entry name" value="TRNA (CYTOSINE(38)-C(5))-METHYLTRANSFERASE"/>
    <property type="match status" value="1"/>
</dbReference>
<evidence type="ECO:0000256" key="8">
    <source>
        <dbReference type="RuleBase" id="RU000416"/>
    </source>
</evidence>
<dbReference type="NCBIfam" id="TIGR00675">
    <property type="entry name" value="dcm"/>
    <property type="match status" value="1"/>
</dbReference>
<dbReference type="InterPro" id="IPR029063">
    <property type="entry name" value="SAM-dependent_MTases_sf"/>
</dbReference>
<keyword evidence="4 7" id="KW-0949">S-adenosyl-L-methionine</keyword>
<evidence type="ECO:0000256" key="3">
    <source>
        <dbReference type="ARBA" id="ARBA00022679"/>
    </source>
</evidence>
<feature type="active site" evidence="7">
    <location>
        <position position="74"/>
    </location>
</feature>
<proteinExistence type="inferred from homology"/>
<evidence type="ECO:0000256" key="4">
    <source>
        <dbReference type="ARBA" id="ARBA00022691"/>
    </source>
</evidence>
<evidence type="ECO:0000256" key="1">
    <source>
        <dbReference type="ARBA" id="ARBA00011975"/>
    </source>
</evidence>
<dbReference type="InterPro" id="IPR050750">
    <property type="entry name" value="C5-MTase"/>
</dbReference>
<dbReference type="Proteomes" id="UP001232117">
    <property type="component" value="Chromosome"/>
</dbReference>
<sequence length="457" mass="51871">MIKVGSDFSGVGAFNQALRRLKIPYDELFACDMDKYARQTFELNYGAPKDFPTDVYDREIPKQSLDIYMTSPPCQSFSLAGKRLGKEDKRGILFFNSLEFIQQNKPRYFIFENVKGLLSHDKVDPKAAYGRTFQEWINYLGGGSVNGVHTFFPIEDSVPYHIYFQVLNAKNYGIPQNRERIFIIGIRDDEDNNFQFPKPIPLEKRLKDVLESEVDKKYFLGEKTLDYFQKHLEYHKGQGNGFGFKPQSEEDTHANSLTTKYGSRQSDTYLKIGTWRTHEDGKGFRATEDNNCPTIPARAREDGSGQPVIKVNELSILGYTRDAKGKVISRHEKDISGTITTSSVGGGNTDQFVKIGANTSKGFDEAEEEDSINFSVPSSKTRRGRVGKKVSQTLDTQCNQGIFTQQRIRRLTPLECFRLMDFNEDFKWNVSDSQAYKQAGNSICVGVLAAIISKLKL</sequence>
<organism evidence="9 10">
    <name type="scientific">Flavobacterium keumense</name>
    <dbReference type="NCBI Taxonomy" id="1306518"/>
    <lineage>
        <taxon>Bacteria</taxon>
        <taxon>Pseudomonadati</taxon>
        <taxon>Bacteroidota</taxon>
        <taxon>Flavobacteriia</taxon>
        <taxon>Flavobacteriales</taxon>
        <taxon>Flavobacteriaceae</taxon>
        <taxon>Flavobacterium</taxon>
    </lineage>
</organism>
<dbReference type="Pfam" id="PF00145">
    <property type="entry name" value="DNA_methylase"/>
    <property type="match status" value="1"/>
</dbReference>
<keyword evidence="10" id="KW-1185">Reference proteome</keyword>
<gene>
    <name evidence="9" type="primary">dcm</name>
    <name evidence="9" type="ORF">MG292_06670</name>
</gene>
<dbReference type="InterPro" id="IPR031303">
    <property type="entry name" value="C5_meth_CS"/>
</dbReference>
<name>A0ABY8N4J6_9FLAO</name>
<dbReference type="PANTHER" id="PTHR46098:SF1">
    <property type="entry name" value="TRNA (CYTOSINE(38)-C(5))-METHYLTRANSFERASE"/>
    <property type="match status" value="1"/>
</dbReference>
<dbReference type="Gene3D" id="3.40.50.150">
    <property type="entry name" value="Vaccinia Virus protein VP39"/>
    <property type="match status" value="1"/>
</dbReference>
<evidence type="ECO:0000256" key="6">
    <source>
        <dbReference type="ARBA" id="ARBA00047422"/>
    </source>
</evidence>
<dbReference type="EMBL" id="CP092332">
    <property type="protein sequence ID" value="WGK93781.1"/>
    <property type="molecule type" value="Genomic_DNA"/>
</dbReference>
<accession>A0ABY8N4J6</accession>
<dbReference type="RefSeq" id="WP_264533490.1">
    <property type="nucleotide sequence ID" value="NZ_CP092332.1"/>
</dbReference>
<keyword evidence="3 7" id="KW-0808">Transferase</keyword>
<dbReference type="Gene3D" id="3.90.120.30">
    <property type="match status" value="1"/>
</dbReference>
<protein>
    <recommendedName>
        <fullName evidence="1">DNA (cytosine-5-)-methyltransferase</fullName>
        <ecNumber evidence="1">2.1.1.37</ecNumber>
    </recommendedName>
</protein>
<evidence type="ECO:0000313" key="9">
    <source>
        <dbReference type="EMBL" id="WGK93781.1"/>
    </source>
</evidence>
<dbReference type="GO" id="GO:0032259">
    <property type="term" value="P:methylation"/>
    <property type="evidence" value="ECO:0007669"/>
    <property type="project" value="UniProtKB-KW"/>
</dbReference>
<comment type="catalytic activity">
    <reaction evidence="6">
        <text>a 2'-deoxycytidine in DNA + S-adenosyl-L-methionine = a 5-methyl-2'-deoxycytidine in DNA + S-adenosyl-L-homocysteine + H(+)</text>
        <dbReference type="Rhea" id="RHEA:13681"/>
        <dbReference type="Rhea" id="RHEA-COMP:11369"/>
        <dbReference type="Rhea" id="RHEA-COMP:11370"/>
        <dbReference type="ChEBI" id="CHEBI:15378"/>
        <dbReference type="ChEBI" id="CHEBI:57856"/>
        <dbReference type="ChEBI" id="CHEBI:59789"/>
        <dbReference type="ChEBI" id="CHEBI:85452"/>
        <dbReference type="ChEBI" id="CHEBI:85454"/>
        <dbReference type="EC" id="2.1.1.37"/>
    </reaction>
</comment>
<dbReference type="PROSITE" id="PS00095">
    <property type="entry name" value="C5_MTASE_2"/>
    <property type="match status" value="1"/>
</dbReference>
<comment type="similarity">
    <text evidence="7 8">Belongs to the class I-like SAM-binding methyltransferase superfamily. C5-methyltransferase family.</text>
</comment>
<dbReference type="GO" id="GO:0003886">
    <property type="term" value="F:DNA (cytosine-5-)-methyltransferase activity"/>
    <property type="evidence" value="ECO:0007669"/>
    <property type="project" value="UniProtKB-EC"/>
</dbReference>
<dbReference type="PROSITE" id="PS51679">
    <property type="entry name" value="SAM_MT_C5"/>
    <property type="match status" value="1"/>
</dbReference>
<dbReference type="Gene3D" id="3.90.120.10">
    <property type="entry name" value="DNA Methylase, subunit A, domain 2"/>
    <property type="match status" value="1"/>
</dbReference>
<evidence type="ECO:0000256" key="7">
    <source>
        <dbReference type="PROSITE-ProRule" id="PRU01016"/>
    </source>
</evidence>
<evidence type="ECO:0000256" key="2">
    <source>
        <dbReference type="ARBA" id="ARBA00022603"/>
    </source>
</evidence>
<dbReference type="EC" id="2.1.1.37" evidence="1"/>
<dbReference type="SUPFAM" id="SSF53335">
    <property type="entry name" value="S-adenosyl-L-methionine-dependent methyltransferases"/>
    <property type="match status" value="1"/>
</dbReference>
<dbReference type="InterPro" id="IPR001525">
    <property type="entry name" value="C5_MeTfrase"/>
</dbReference>
<evidence type="ECO:0000256" key="5">
    <source>
        <dbReference type="ARBA" id="ARBA00022747"/>
    </source>
</evidence>
<keyword evidence="5" id="KW-0680">Restriction system</keyword>
<reference evidence="9 10" key="1">
    <citation type="submission" date="2023-06" db="EMBL/GenBank/DDBJ databases">
        <title>Complete Genome Sequence of Flavobacterium keumense K3R-10.</title>
        <authorList>
            <person name="Jeong H."/>
            <person name="Jhang S.Y."/>
            <person name="Kim J.N."/>
        </authorList>
    </citation>
    <scope>NUCLEOTIDE SEQUENCE [LARGE SCALE GENOMIC DNA]</scope>
    <source>
        <strain evidence="9 10">K3R-10</strain>
    </source>
</reference>
<evidence type="ECO:0000313" key="10">
    <source>
        <dbReference type="Proteomes" id="UP001232117"/>
    </source>
</evidence>